<dbReference type="GO" id="GO:0003677">
    <property type="term" value="F:DNA binding"/>
    <property type="evidence" value="ECO:0007669"/>
    <property type="project" value="UniProtKB-KW"/>
</dbReference>
<dbReference type="InterPro" id="IPR036388">
    <property type="entry name" value="WH-like_DNA-bd_sf"/>
</dbReference>
<accession>G8PBC2</accession>
<dbReference type="PANTHER" id="PTHR42756">
    <property type="entry name" value="TRANSCRIPTIONAL REGULATOR, MARR"/>
    <property type="match status" value="1"/>
</dbReference>
<protein>
    <submittedName>
        <fullName evidence="5">Transcriptional regulator, MarR family</fullName>
    </submittedName>
</protein>
<dbReference type="Gene3D" id="1.10.10.10">
    <property type="entry name" value="Winged helix-like DNA-binding domain superfamily/Winged helix DNA-binding domain"/>
    <property type="match status" value="1"/>
</dbReference>
<dbReference type="PANTHER" id="PTHR42756:SF1">
    <property type="entry name" value="TRANSCRIPTIONAL REPRESSOR OF EMRAB OPERON"/>
    <property type="match status" value="1"/>
</dbReference>
<keyword evidence="2" id="KW-0238">DNA-binding</keyword>
<dbReference type="STRING" id="701521.PECL_1694"/>
<evidence type="ECO:0000313" key="5">
    <source>
        <dbReference type="EMBL" id="AEV95911.1"/>
    </source>
</evidence>
<dbReference type="InterPro" id="IPR036390">
    <property type="entry name" value="WH_DNA-bd_sf"/>
</dbReference>
<dbReference type="eggNOG" id="COG1846">
    <property type="taxonomic scope" value="Bacteria"/>
</dbReference>
<dbReference type="SMART" id="SM00347">
    <property type="entry name" value="HTH_MARR"/>
    <property type="match status" value="1"/>
</dbReference>
<keyword evidence="3" id="KW-0804">Transcription</keyword>
<dbReference type="RefSeq" id="WP_014216105.1">
    <property type="nucleotide sequence ID" value="NC_016605.1"/>
</dbReference>
<evidence type="ECO:0000256" key="1">
    <source>
        <dbReference type="ARBA" id="ARBA00023015"/>
    </source>
</evidence>
<organism evidence="5 6">
    <name type="scientific">Pediococcus claussenii (strain ATCC BAA-344 / DSM 14800 / JCM 18046 / KCTC 3811 / LMG 21948 / P06)</name>
    <dbReference type="NCBI Taxonomy" id="701521"/>
    <lineage>
        <taxon>Bacteria</taxon>
        <taxon>Bacillati</taxon>
        <taxon>Bacillota</taxon>
        <taxon>Bacilli</taxon>
        <taxon>Lactobacillales</taxon>
        <taxon>Lactobacillaceae</taxon>
        <taxon>Pediococcus</taxon>
    </lineage>
</organism>
<dbReference type="PRINTS" id="PR00598">
    <property type="entry name" value="HTHMARR"/>
</dbReference>
<sequence>MNQHLSQHKLTEKFFSLSMLFNLEMMGKGDVPMLYQGQGNILMALGEQDGLSQKQLADKLSISSPSVNEFVNKLVKKQMVKKVHSKKDRRVVQIFLTDQGRLSLKQVEKEDLSGWSFLSAEQQTEFGELLDVLLKGLTDRYSDPKSKQQLASLRQQFLKRVRVRD</sequence>
<dbReference type="HOGENOM" id="CLU_1576522_0_0_9"/>
<name>G8PBC2_PEDCP</name>
<keyword evidence="6" id="KW-1185">Reference proteome</keyword>
<dbReference type="EMBL" id="CP003137">
    <property type="protein sequence ID" value="AEV95911.1"/>
    <property type="molecule type" value="Genomic_DNA"/>
</dbReference>
<dbReference type="Proteomes" id="UP000005444">
    <property type="component" value="Chromosome"/>
</dbReference>
<evidence type="ECO:0000313" key="6">
    <source>
        <dbReference type="Proteomes" id="UP000005444"/>
    </source>
</evidence>
<dbReference type="PATRIC" id="fig|701521.8.peg.1595"/>
<dbReference type="SUPFAM" id="SSF46785">
    <property type="entry name" value="Winged helix' DNA-binding domain"/>
    <property type="match status" value="1"/>
</dbReference>
<dbReference type="KEGG" id="pce:PECL_1694"/>
<evidence type="ECO:0000256" key="2">
    <source>
        <dbReference type="ARBA" id="ARBA00023125"/>
    </source>
</evidence>
<dbReference type="AlphaFoldDB" id="G8PBC2"/>
<keyword evidence="1" id="KW-0805">Transcription regulation</keyword>
<evidence type="ECO:0000259" key="4">
    <source>
        <dbReference type="PROSITE" id="PS50995"/>
    </source>
</evidence>
<dbReference type="GO" id="GO:0003700">
    <property type="term" value="F:DNA-binding transcription factor activity"/>
    <property type="evidence" value="ECO:0007669"/>
    <property type="project" value="InterPro"/>
</dbReference>
<proteinExistence type="predicted"/>
<dbReference type="InterPro" id="IPR000835">
    <property type="entry name" value="HTH_MarR-typ"/>
</dbReference>
<gene>
    <name evidence="5" type="ordered locus">PECL_1694</name>
</gene>
<evidence type="ECO:0000256" key="3">
    <source>
        <dbReference type="ARBA" id="ARBA00023163"/>
    </source>
</evidence>
<dbReference type="Pfam" id="PF01047">
    <property type="entry name" value="MarR"/>
    <property type="match status" value="1"/>
</dbReference>
<reference evidence="5 6" key="1">
    <citation type="journal article" date="2012" name="J. Bacteriol.">
        <title>Complete Genome Sequence of the Beer Spoilage Organism Pediococcus claussenii ATCC BAA-344T.</title>
        <authorList>
            <person name="Pittet V."/>
            <person name="Abegunde T."/>
            <person name="Marfleet T."/>
            <person name="Haakensen M."/>
            <person name="Morrow K."/>
            <person name="Jayaprakash T."/>
            <person name="Schroeder K."/>
            <person name="Trost B."/>
            <person name="Byrns S."/>
            <person name="Bergsveinson J."/>
            <person name="Kusalik A."/>
            <person name="Ziola B."/>
        </authorList>
    </citation>
    <scope>NUCLEOTIDE SEQUENCE [LARGE SCALE GENOMIC DNA]</scope>
    <source>
        <strain evidence="5 6">ATCC BAA-344</strain>
    </source>
</reference>
<feature type="domain" description="HTH marR-type" evidence="4">
    <location>
        <begin position="1"/>
        <end position="135"/>
    </location>
</feature>
<dbReference type="PROSITE" id="PS50995">
    <property type="entry name" value="HTH_MARR_2"/>
    <property type="match status" value="1"/>
</dbReference>